<dbReference type="EMBL" id="CAUWAG010000012">
    <property type="protein sequence ID" value="CAJ2509115.1"/>
    <property type="molecule type" value="Genomic_DNA"/>
</dbReference>
<name>A0AAI8VJT9_9PEZI</name>
<proteinExistence type="predicted"/>
<keyword evidence="2" id="KW-1185">Reference proteome</keyword>
<protein>
    <submittedName>
        <fullName evidence="1">Uu.00g141410.m01.CDS01</fullName>
    </submittedName>
</protein>
<gene>
    <name evidence="1" type="ORF">KHLLAP_LOCUS9583</name>
</gene>
<comment type="caution">
    <text evidence="1">The sequence shown here is derived from an EMBL/GenBank/DDBJ whole genome shotgun (WGS) entry which is preliminary data.</text>
</comment>
<accession>A0AAI8VJT9</accession>
<dbReference type="Proteomes" id="UP001295740">
    <property type="component" value="Unassembled WGS sequence"/>
</dbReference>
<organism evidence="1 2">
    <name type="scientific">Anthostomella pinea</name>
    <dbReference type="NCBI Taxonomy" id="933095"/>
    <lineage>
        <taxon>Eukaryota</taxon>
        <taxon>Fungi</taxon>
        <taxon>Dikarya</taxon>
        <taxon>Ascomycota</taxon>
        <taxon>Pezizomycotina</taxon>
        <taxon>Sordariomycetes</taxon>
        <taxon>Xylariomycetidae</taxon>
        <taxon>Xylariales</taxon>
        <taxon>Xylariaceae</taxon>
        <taxon>Anthostomella</taxon>
    </lineage>
</organism>
<evidence type="ECO:0000313" key="1">
    <source>
        <dbReference type="EMBL" id="CAJ2509115.1"/>
    </source>
</evidence>
<dbReference type="AlphaFoldDB" id="A0AAI8VJT9"/>
<sequence length="271" mass="29873">MIQHPDAASERPYLPTQQTEIIDHDGVSNFMSKLVLGVWTWSHGMGEDKDEDETSSRNTYYGTGQYAYPGYPSQGIATGQRNYPTYTAPPPQAPQALQAPQAPQAPERVSIMIKKLRCLDFDTQRNVVKTLISPGMAKGATEPHMTFWYSSTRSSQKAGLTFANGATAQAVLDHIQGTRPDLPAQFTDDDNFMNLRCLKILLPLGINVLLALPTEVACYRSMTAPLMATHPIAMSLPQILASQLMKKLLMAKTFMAKQLMTKQPKAAARLS</sequence>
<reference evidence="1" key="1">
    <citation type="submission" date="2023-10" db="EMBL/GenBank/DDBJ databases">
        <authorList>
            <person name="Hackl T."/>
        </authorList>
    </citation>
    <scope>NUCLEOTIDE SEQUENCE</scope>
</reference>
<evidence type="ECO:0000313" key="2">
    <source>
        <dbReference type="Proteomes" id="UP001295740"/>
    </source>
</evidence>